<reference evidence="5" key="1">
    <citation type="journal article" date="2019" name="Int. J. Syst. Evol. Microbiol.">
        <title>The Global Catalogue of Microorganisms (GCM) 10K type strain sequencing project: providing services to taxonomists for standard genome sequencing and annotation.</title>
        <authorList>
            <consortium name="The Broad Institute Genomics Platform"/>
            <consortium name="The Broad Institute Genome Sequencing Center for Infectious Disease"/>
            <person name="Wu L."/>
            <person name="Ma J."/>
        </authorList>
    </citation>
    <scope>NUCLEOTIDE SEQUENCE [LARGE SCALE GENOMIC DNA]</scope>
    <source>
        <strain evidence="5">CGMCC 4.7275</strain>
    </source>
</reference>
<accession>A0ABQ2EM01</accession>
<name>A0ABQ2EM01_9ACTN</name>
<dbReference type="SMART" id="SM00331">
    <property type="entry name" value="PP2C_SIG"/>
    <property type="match status" value="1"/>
</dbReference>
<dbReference type="InterPro" id="IPR052016">
    <property type="entry name" value="Bact_Sigma-Reg"/>
</dbReference>
<keyword evidence="1" id="KW-0378">Hydrolase</keyword>
<evidence type="ECO:0000256" key="1">
    <source>
        <dbReference type="ARBA" id="ARBA00022801"/>
    </source>
</evidence>
<dbReference type="Proteomes" id="UP000660265">
    <property type="component" value="Unassembled WGS sequence"/>
</dbReference>
<comment type="caution">
    <text evidence="4">The sequence shown here is derived from an EMBL/GenBank/DDBJ whole genome shotgun (WGS) entry which is preliminary data.</text>
</comment>
<feature type="region of interest" description="Disordered" evidence="2">
    <location>
        <begin position="231"/>
        <end position="258"/>
    </location>
</feature>
<gene>
    <name evidence="4" type="ORF">GCM10011583_55910</name>
</gene>
<dbReference type="PANTHER" id="PTHR43156">
    <property type="entry name" value="STAGE II SPORULATION PROTEIN E-RELATED"/>
    <property type="match status" value="1"/>
</dbReference>
<feature type="domain" description="PPM-type phosphatase" evidence="3">
    <location>
        <begin position="117"/>
        <end position="340"/>
    </location>
</feature>
<dbReference type="InterPro" id="IPR001932">
    <property type="entry name" value="PPM-type_phosphatase-like_dom"/>
</dbReference>
<evidence type="ECO:0000313" key="4">
    <source>
        <dbReference type="EMBL" id="GGK16793.1"/>
    </source>
</evidence>
<dbReference type="SUPFAM" id="SSF81606">
    <property type="entry name" value="PP2C-like"/>
    <property type="match status" value="1"/>
</dbReference>
<evidence type="ECO:0000313" key="5">
    <source>
        <dbReference type="Proteomes" id="UP000660265"/>
    </source>
</evidence>
<evidence type="ECO:0000259" key="3">
    <source>
        <dbReference type="SMART" id="SM00331"/>
    </source>
</evidence>
<proteinExistence type="predicted"/>
<dbReference type="InterPro" id="IPR036457">
    <property type="entry name" value="PPM-type-like_dom_sf"/>
</dbReference>
<keyword evidence="5" id="KW-1185">Reference proteome</keyword>
<dbReference type="EMBL" id="BMMV01000021">
    <property type="protein sequence ID" value="GGK16793.1"/>
    <property type="molecule type" value="Genomic_DNA"/>
</dbReference>
<sequence>MLCIVTAVGFIVPMEIHTASLLVAVPALTAGLTTPRTTALITAVACVAAVGLDIRDGLLHTATLPIHVVDILVVGGLVLLVWHLRDLDSKALSQVRSVSEAAQHAVLRPLPRRIGELRIASVYHSAAAQAQIGGDLYAATRTPHSVRLIIGDVRGHGLPAVDDAAAVLSAFREAAHRETTLPDLVATLEQSVRRHFEEIRTPESDSDERFITALVLEIPDDSHEVHLISCGHPPPMRRSQQGHTELLRSPRPAPPLGLGGTAKDYRLDTFNLAAGDALLLHTDGLLEARGPNGVFYPAFDRFAALRWSDADELLQRLTTDLLDYARGTLEDDVALVAIERLPELRDTPA</sequence>
<dbReference type="Pfam" id="PF07228">
    <property type="entry name" value="SpoIIE"/>
    <property type="match status" value="1"/>
</dbReference>
<evidence type="ECO:0000256" key="2">
    <source>
        <dbReference type="SAM" id="MobiDB-lite"/>
    </source>
</evidence>
<dbReference type="PANTHER" id="PTHR43156:SF2">
    <property type="entry name" value="STAGE II SPORULATION PROTEIN E"/>
    <property type="match status" value="1"/>
</dbReference>
<dbReference type="Gene3D" id="3.60.40.10">
    <property type="entry name" value="PPM-type phosphatase domain"/>
    <property type="match status" value="1"/>
</dbReference>
<organism evidence="4 5">
    <name type="scientific">Streptomyces camponoticapitis</name>
    <dbReference type="NCBI Taxonomy" id="1616125"/>
    <lineage>
        <taxon>Bacteria</taxon>
        <taxon>Bacillati</taxon>
        <taxon>Actinomycetota</taxon>
        <taxon>Actinomycetes</taxon>
        <taxon>Kitasatosporales</taxon>
        <taxon>Streptomycetaceae</taxon>
        <taxon>Streptomyces</taxon>
    </lineage>
</organism>
<protein>
    <recommendedName>
        <fullName evidence="3">PPM-type phosphatase domain-containing protein</fullName>
    </recommendedName>
</protein>